<keyword evidence="6" id="KW-0472">Membrane</keyword>
<proteinExistence type="predicted"/>
<sequence length="626" mass="70891">MSLLLKLAKKEKLVVFSVILFMTIGVIFTIVQSGLIANLMSFTFHLDTLQEKSQLQEGATAEKSLELGKGASLQEKIFHVIKLATTQSNQKATEFIVASKDFALMITLGLIVFLSIMLTQFLIFVKDYSIHYLSIVFAARMRRDLFSTFVHLPVKEFSHQKSGDLVSRTLIDVERITLALREFLEGIVYGLFLAAVGFAVMFWLNQSLTFILLLIAFFLVGIIQITSGFLRKIVRRLQKKIADISQYIQESIQSINIIKVYARERWETRRFDTFIANHFSLSVKETLIFQLIRPITEVIGVLGIIFIFIYSSSLIWKKELSIEELVNFLIILVYIIPYLQRITKAFFVREQINASADRIEEILKLEKEHYRKNHGQKLTNYKGNFSFKNVDFAYANNAPLTLKKINLEIKSGEMIAVVGPSGGGKTTLMSLIPQLLVPTGGKIFYNEVPHDEISLFELRRQIAFVTQENILFSSTLKENIRYGRIEASDHEVAVAAEKAHLGDLLKRLPKGLNSFIGERGASLSGGEKQRISLARAIIKNPPILLLDEATSALDSQSERIVSKAIEDISKERTTIVIAHRLQTVAKADRVIVLANGEIVEEGKHDSLLKKEKGIYRQLYESLLVKN</sequence>
<dbReference type="InterPro" id="IPR027417">
    <property type="entry name" value="P-loop_NTPase"/>
</dbReference>
<dbReference type="SUPFAM" id="SSF90123">
    <property type="entry name" value="ABC transporter transmembrane region"/>
    <property type="match status" value="1"/>
</dbReference>
<comment type="subcellular location">
    <subcellularLocation>
        <location evidence="1">Membrane</location>
        <topology evidence="1">Multi-pass membrane protein</topology>
    </subcellularLocation>
</comment>
<name>K1R3Z0_MAGGI</name>
<keyword evidence="2" id="KW-0812">Transmembrane</keyword>
<accession>K1R3Z0</accession>
<dbReference type="PROSITE" id="PS50893">
    <property type="entry name" value="ABC_TRANSPORTER_2"/>
    <property type="match status" value="1"/>
</dbReference>
<evidence type="ECO:0000256" key="1">
    <source>
        <dbReference type="ARBA" id="ARBA00004141"/>
    </source>
</evidence>
<dbReference type="InterPro" id="IPR011527">
    <property type="entry name" value="ABC1_TM_dom"/>
</dbReference>
<dbReference type="InParanoid" id="K1R3Z0"/>
<dbReference type="InterPro" id="IPR036640">
    <property type="entry name" value="ABC1_TM_sf"/>
</dbReference>
<dbReference type="PANTHER" id="PTHR43394">
    <property type="entry name" value="ATP-DEPENDENT PERMEASE MDL1, MITOCHONDRIAL"/>
    <property type="match status" value="1"/>
</dbReference>
<keyword evidence="3" id="KW-0547">Nucleotide-binding</keyword>
<dbReference type="SMART" id="SM00382">
    <property type="entry name" value="AAA"/>
    <property type="match status" value="1"/>
</dbReference>
<dbReference type="AlphaFoldDB" id="K1R3Z0"/>
<dbReference type="Gene3D" id="3.40.50.300">
    <property type="entry name" value="P-loop containing nucleotide triphosphate hydrolases"/>
    <property type="match status" value="1"/>
</dbReference>
<dbReference type="GO" id="GO:0015421">
    <property type="term" value="F:ABC-type oligopeptide transporter activity"/>
    <property type="evidence" value="ECO:0007669"/>
    <property type="project" value="TreeGrafter"/>
</dbReference>
<dbReference type="Pfam" id="PF00005">
    <property type="entry name" value="ABC_tran"/>
    <property type="match status" value="1"/>
</dbReference>
<dbReference type="GO" id="GO:0016020">
    <property type="term" value="C:membrane"/>
    <property type="evidence" value="ECO:0007669"/>
    <property type="project" value="UniProtKB-SubCell"/>
</dbReference>
<dbReference type="FunFam" id="3.40.50.300:FF:000218">
    <property type="entry name" value="Multidrug ABC transporter ATP-binding protein"/>
    <property type="match status" value="1"/>
</dbReference>
<dbReference type="PANTHER" id="PTHR43394:SF1">
    <property type="entry name" value="ATP-BINDING CASSETTE SUB-FAMILY B MEMBER 10, MITOCHONDRIAL"/>
    <property type="match status" value="1"/>
</dbReference>
<dbReference type="InterPro" id="IPR039421">
    <property type="entry name" value="Type_1_exporter"/>
</dbReference>
<dbReference type="PROSITE" id="PS00211">
    <property type="entry name" value="ABC_TRANSPORTER_1"/>
    <property type="match status" value="1"/>
</dbReference>
<evidence type="ECO:0000256" key="3">
    <source>
        <dbReference type="ARBA" id="ARBA00022741"/>
    </source>
</evidence>
<dbReference type="InterPro" id="IPR017871">
    <property type="entry name" value="ABC_transporter-like_CS"/>
</dbReference>
<evidence type="ECO:0000256" key="6">
    <source>
        <dbReference type="ARBA" id="ARBA00023136"/>
    </source>
</evidence>
<evidence type="ECO:0000256" key="4">
    <source>
        <dbReference type="ARBA" id="ARBA00022840"/>
    </source>
</evidence>
<evidence type="ECO:0000256" key="5">
    <source>
        <dbReference type="ARBA" id="ARBA00022989"/>
    </source>
</evidence>
<dbReference type="InterPro" id="IPR003593">
    <property type="entry name" value="AAA+_ATPase"/>
</dbReference>
<organism evidence="7">
    <name type="scientific">Magallana gigas</name>
    <name type="common">Pacific oyster</name>
    <name type="synonym">Crassostrea gigas</name>
    <dbReference type="NCBI Taxonomy" id="29159"/>
    <lineage>
        <taxon>Eukaryota</taxon>
        <taxon>Metazoa</taxon>
        <taxon>Spiralia</taxon>
        <taxon>Lophotrochozoa</taxon>
        <taxon>Mollusca</taxon>
        <taxon>Bivalvia</taxon>
        <taxon>Autobranchia</taxon>
        <taxon>Pteriomorphia</taxon>
        <taxon>Ostreida</taxon>
        <taxon>Ostreoidea</taxon>
        <taxon>Ostreidae</taxon>
        <taxon>Magallana</taxon>
    </lineage>
</organism>
<evidence type="ECO:0000256" key="2">
    <source>
        <dbReference type="ARBA" id="ARBA00022692"/>
    </source>
</evidence>
<dbReference type="PROSITE" id="PS50929">
    <property type="entry name" value="ABC_TM1F"/>
    <property type="match status" value="1"/>
</dbReference>
<dbReference type="GO" id="GO:0005524">
    <property type="term" value="F:ATP binding"/>
    <property type="evidence" value="ECO:0007669"/>
    <property type="project" value="UniProtKB-KW"/>
</dbReference>
<dbReference type="EMBL" id="JH818391">
    <property type="protein sequence ID" value="EKC28556.1"/>
    <property type="molecule type" value="Genomic_DNA"/>
</dbReference>
<dbReference type="InterPro" id="IPR003439">
    <property type="entry name" value="ABC_transporter-like_ATP-bd"/>
</dbReference>
<keyword evidence="4 7" id="KW-0067">ATP-binding</keyword>
<evidence type="ECO:0000313" key="7">
    <source>
        <dbReference type="EMBL" id="EKC28556.1"/>
    </source>
</evidence>
<protein>
    <submittedName>
        <fullName evidence="7">Lipid A export ATP-binding/permease protein msbA</fullName>
    </submittedName>
</protein>
<keyword evidence="5" id="KW-1133">Transmembrane helix</keyword>
<dbReference type="Pfam" id="PF00664">
    <property type="entry name" value="ABC_membrane"/>
    <property type="match status" value="1"/>
</dbReference>
<reference evidence="7" key="1">
    <citation type="journal article" date="2012" name="Nature">
        <title>The oyster genome reveals stress adaptation and complexity of shell formation.</title>
        <authorList>
            <person name="Zhang G."/>
            <person name="Fang X."/>
            <person name="Guo X."/>
            <person name="Li L."/>
            <person name="Luo R."/>
            <person name="Xu F."/>
            <person name="Yang P."/>
            <person name="Zhang L."/>
            <person name="Wang X."/>
            <person name="Qi H."/>
            <person name="Xiong Z."/>
            <person name="Que H."/>
            <person name="Xie Y."/>
            <person name="Holland P.W."/>
            <person name="Paps J."/>
            <person name="Zhu Y."/>
            <person name="Wu F."/>
            <person name="Chen Y."/>
            <person name="Wang J."/>
            <person name="Peng C."/>
            <person name="Meng J."/>
            <person name="Yang L."/>
            <person name="Liu J."/>
            <person name="Wen B."/>
            <person name="Zhang N."/>
            <person name="Huang Z."/>
            <person name="Zhu Q."/>
            <person name="Feng Y."/>
            <person name="Mount A."/>
            <person name="Hedgecock D."/>
            <person name="Xu Z."/>
            <person name="Liu Y."/>
            <person name="Domazet-Loso T."/>
            <person name="Du Y."/>
            <person name="Sun X."/>
            <person name="Zhang S."/>
            <person name="Liu B."/>
            <person name="Cheng P."/>
            <person name="Jiang X."/>
            <person name="Li J."/>
            <person name="Fan D."/>
            <person name="Wang W."/>
            <person name="Fu W."/>
            <person name="Wang T."/>
            <person name="Wang B."/>
            <person name="Zhang J."/>
            <person name="Peng Z."/>
            <person name="Li Y."/>
            <person name="Li N."/>
            <person name="Wang J."/>
            <person name="Chen M."/>
            <person name="He Y."/>
            <person name="Tan F."/>
            <person name="Song X."/>
            <person name="Zheng Q."/>
            <person name="Huang R."/>
            <person name="Yang H."/>
            <person name="Du X."/>
            <person name="Chen L."/>
            <person name="Yang M."/>
            <person name="Gaffney P.M."/>
            <person name="Wang S."/>
            <person name="Luo L."/>
            <person name="She Z."/>
            <person name="Ming Y."/>
            <person name="Huang W."/>
            <person name="Zhang S."/>
            <person name="Huang B."/>
            <person name="Zhang Y."/>
            <person name="Qu T."/>
            <person name="Ni P."/>
            <person name="Miao G."/>
            <person name="Wang J."/>
            <person name="Wang Q."/>
            <person name="Steinberg C.E."/>
            <person name="Wang H."/>
            <person name="Li N."/>
            <person name="Qian L."/>
            <person name="Zhang G."/>
            <person name="Li Y."/>
            <person name="Yang H."/>
            <person name="Liu X."/>
            <person name="Wang J."/>
            <person name="Yin Y."/>
            <person name="Wang J."/>
        </authorList>
    </citation>
    <scope>NUCLEOTIDE SEQUENCE [LARGE SCALE GENOMIC DNA]</scope>
    <source>
        <strain evidence="7">05x7-T-G4-1.051#20</strain>
    </source>
</reference>
<dbReference type="SUPFAM" id="SSF52540">
    <property type="entry name" value="P-loop containing nucleoside triphosphate hydrolases"/>
    <property type="match status" value="1"/>
</dbReference>
<dbReference type="GO" id="GO:0016887">
    <property type="term" value="F:ATP hydrolysis activity"/>
    <property type="evidence" value="ECO:0007669"/>
    <property type="project" value="InterPro"/>
</dbReference>
<dbReference type="Gene3D" id="1.20.1560.10">
    <property type="entry name" value="ABC transporter type 1, transmembrane domain"/>
    <property type="match status" value="1"/>
</dbReference>
<gene>
    <name evidence="7" type="ORF">CGI_10002205</name>
</gene>
<dbReference type="HOGENOM" id="CLU_000604_84_3_1"/>